<evidence type="ECO:0000313" key="3">
    <source>
        <dbReference type="EMBL" id="GEN60046.1"/>
    </source>
</evidence>
<sequence length="140" mass="16275">MQVERQALTRPTGRTAHFSETESVDLDRHKRLLDDERRLREQAERQLNELETSHRTMKTRLGHAEMLLNELKQSLATRNMELADRTAELSAERAGRQAALAEVKDLRAQIAAAPKKRERVARQQELTLADEPEPVKWWKD</sequence>
<proteinExistence type="predicted"/>
<feature type="region of interest" description="Disordered" evidence="2">
    <location>
        <begin position="1"/>
        <end position="23"/>
    </location>
</feature>
<protein>
    <submittedName>
        <fullName evidence="3">Uncharacterized protein</fullName>
    </submittedName>
</protein>
<dbReference type="Proteomes" id="UP000321635">
    <property type="component" value="Unassembled WGS sequence"/>
</dbReference>
<reference evidence="3 4" key="1">
    <citation type="submission" date="2019-07" db="EMBL/GenBank/DDBJ databases">
        <title>Whole genome shotgun sequence of Acetobacter nitrogenifigens NBRC 105050.</title>
        <authorList>
            <person name="Hosoyama A."/>
            <person name="Uohara A."/>
            <person name="Ohji S."/>
            <person name="Ichikawa N."/>
        </authorList>
    </citation>
    <scope>NUCLEOTIDE SEQUENCE [LARGE SCALE GENOMIC DNA]</scope>
    <source>
        <strain evidence="3 4">NBRC 105050</strain>
    </source>
</reference>
<dbReference type="AlphaFoldDB" id="A0A511XAS8"/>
<name>A0A511XAS8_9PROT</name>
<gene>
    <name evidence="3" type="ORF">ANI02nite_19300</name>
</gene>
<evidence type="ECO:0000313" key="4">
    <source>
        <dbReference type="Proteomes" id="UP000321635"/>
    </source>
</evidence>
<organism evidence="3 4">
    <name type="scientific">Acetobacter nitrogenifigens DSM 23921 = NBRC 105050</name>
    <dbReference type="NCBI Taxonomy" id="1120919"/>
    <lineage>
        <taxon>Bacteria</taxon>
        <taxon>Pseudomonadati</taxon>
        <taxon>Pseudomonadota</taxon>
        <taxon>Alphaproteobacteria</taxon>
        <taxon>Acetobacterales</taxon>
        <taxon>Acetobacteraceae</taxon>
        <taxon>Acetobacter</taxon>
    </lineage>
</organism>
<accession>A0A511XAS8</accession>
<feature type="coiled-coil region" evidence="1">
    <location>
        <begin position="26"/>
        <end position="60"/>
    </location>
</feature>
<evidence type="ECO:0000256" key="1">
    <source>
        <dbReference type="SAM" id="Coils"/>
    </source>
</evidence>
<dbReference type="STRING" id="1120919.GCA_000429165_01502"/>
<evidence type="ECO:0000256" key="2">
    <source>
        <dbReference type="SAM" id="MobiDB-lite"/>
    </source>
</evidence>
<keyword evidence="1" id="KW-0175">Coiled coil</keyword>
<dbReference type="EMBL" id="BJYF01000009">
    <property type="protein sequence ID" value="GEN60046.1"/>
    <property type="molecule type" value="Genomic_DNA"/>
</dbReference>
<comment type="caution">
    <text evidence="3">The sequence shown here is derived from an EMBL/GenBank/DDBJ whole genome shotgun (WGS) entry which is preliminary data.</text>
</comment>
<keyword evidence="4" id="KW-1185">Reference proteome</keyword>